<keyword evidence="2" id="KW-1185">Reference proteome</keyword>
<name>A0A914W876_9BILA</name>
<organism evidence="2 3">
    <name type="scientific">Plectus sambesii</name>
    <dbReference type="NCBI Taxonomy" id="2011161"/>
    <lineage>
        <taxon>Eukaryota</taxon>
        <taxon>Metazoa</taxon>
        <taxon>Ecdysozoa</taxon>
        <taxon>Nematoda</taxon>
        <taxon>Chromadorea</taxon>
        <taxon>Plectida</taxon>
        <taxon>Plectina</taxon>
        <taxon>Plectoidea</taxon>
        <taxon>Plectidae</taxon>
        <taxon>Plectus</taxon>
    </lineage>
</organism>
<dbReference type="AlphaFoldDB" id="A0A914W876"/>
<evidence type="ECO:0000313" key="3">
    <source>
        <dbReference type="WBParaSite" id="PSAMB.scaffold3292size18898.g20962.t1"/>
    </source>
</evidence>
<sequence length="97" mass="11004">MPTVNSGKRKVEEILDDILQQINDVDEEEEEGEDEGAQQQVMPAPPSRKDVLAALSVLYAYFKNKNADLSNLDALADQLFDMNADHFVQKKITDYFK</sequence>
<protein>
    <submittedName>
        <fullName evidence="3">Uncharacterized protein</fullName>
    </submittedName>
</protein>
<feature type="region of interest" description="Disordered" evidence="1">
    <location>
        <begin position="25"/>
        <end position="46"/>
    </location>
</feature>
<feature type="compositionally biased region" description="Acidic residues" evidence="1">
    <location>
        <begin position="25"/>
        <end position="36"/>
    </location>
</feature>
<dbReference type="Proteomes" id="UP000887566">
    <property type="component" value="Unplaced"/>
</dbReference>
<proteinExistence type="predicted"/>
<dbReference type="WBParaSite" id="PSAMB.scaffold3292size18898.g20962.t1">
    <property type="protein sequence ID" value="PSAMB.scaffold3292size18898.g20962.t1"/>
    <property type="gene ID" value="PSAMB.scaffold3292size18898.g20962"/>
</dbReference>
<reference evidence="3" key="1">
    <citation type="submission" date="2022-11" db="UniProtKB">
        <authorList>
            <consortium name="WormBaseParasite"/>
        </authorList>
    </citation>
    <scope>IDENTIFICATION</scope>
</reference>
<evidence type="ECO:0000256" key="1">
    <source>
        <dbReference type="SAM" id="MobiDB-lite"/>
    </source>
</evidence>
<evidence type="ECO:0000313" key="2">
    <source>
        <dbReference type="Proteomes" id="UP000887566"/>
    </source>
</evidence>
<accession>A0A914W876</accession>